<proteinExistence type="predicted"/>
<keyword evidence="2" id="KW-1185">Reference proteome</keyword>
<protein>
    <submittedName>
        <fullName evidence="1">Uncharacterized protein</fullName>
    </submittedName>
</protein>
<evidence type="ECO:0000313" key="1">
    <source>
        <dbReference type="EMBL" id="CAD2213985.1"/>
    </source>
</evidence>
<name>A0A7G2C3A0_9TRYP</name>
<gene>
    <name evidence="1" type="ORF">ADEAN_000142900</name>
</gene>
<evidence type="ECO:0000313" key="2">
    <source>
        <dbReference type="Proteomes" id="UP000515908"/>
    </source>
</evidence>
<dbReference type="AlphaFoldDB" id="A0A7G2C3A0"/>
<dbReference type="EMBL" id="LR877146">
    <property type="protein sequence ID" value="CAD2213985.1"/>
    <property type="molecule type" value="Genomic_DNA"/>
</dbReference>
<dbReference type="VEuPathDB" id="TriTrypDB:ADEAN_000142900"/>
<organism evidence="1 2">
    <name type="scientific">Angomonas deanei</name>
    <dbReference type="NCBI Taxonomy" id="59799"/>
    <lineage>
        <taxon>Eukaryota</taxon>
        <taxon>Discoba</taxon>
        <taxon>Euglenozoa</taxon>
        <taxon>Kinetoplastea</taxon>
        <taxon>Metakinetoplastina</taxon>
        <taxon>Trypanosomatida</taxon>
        <taxon>Trypanosomatidae</taxon>
        <taxon>Strigomonadinae</taxon>
        <taxon>Angomonas</taxon>
    </lineage>
</organism>
<sequence>MDWCTELSACGDPVALAFRDAALQNLKKMNTTLPPPASGHRLRLTMNCGLMKYYAVLGDELKTEMYFRRACESIQSFQDNTALPLLANSLLAMVVNFPRSGKDAWKKELELLFGKFGLPIDLVMLLWDDQKPITLQRYFYYV</sequence>
<reference evidence="1 2" key="1">
    <citation type="submission" date="2020-08" db="EMBL/GenBank/DDBJ databases">
        <authorList>
            <person name="Newling K."/>
            <person name="Davey J."/>
            <person name="Forrester S."/>
        </authorList>
    </citation>
    <scope>NUCLEOTIDE SEQUENCE [LARGE SCALE GENOMIC DNA]</scope>
    <source>
        <strain evidence="2">Crithidia deanei Carvalho (ATCC PRA-265)</strain>
    </source>
</reference>
<dbReference type="Proteomes" id="UP000515908">
    <property type="component" value="Chromosome 02"/>
</dbReference>
<accession>A0A7G2C3A0</accession>